<organism evidence="4 5">
    <name type="scientific">Rotaria sordida</name>
    <dbReference type="NCBI Taxonomy" id="392033"/>
    <lineage>
        <taxon>Eukaryota</taxon>
        <taxon>Metazoa</taxon>
        <taxon>Spiralia</taxon>
        <taxon>Gnathifera</taxon>
        <taxon>Rotifera</taxon>
        <taxon>Eurotatoria</taxon>
        <taxon>Bdelloidea</taxon>
        <taxon>Philodinida</taxon>
        <taxon>Philodinidae</taxon>
        <taxon>Rotaria</taxon>
    </lineage>
</organism>
<dbReference type="PANTHER" id="PTHR45641:SF19">
    <property type="entry name" value="NEPHROCYSTIN-3"/>
    <property type="match status" value="1"/>
</dbReference>
<dbReference type="AlphaFoldDB" id="A0A814A2K9"/>
<dbReference type="Gene3D" id="1.25.40.10">
    <property type="entry name" value="Tetratricopeptide repeat domain"/>
    <property type="match status" value="2"/>
</dbReference>
<sequence>MGNKNDKLEKSRLHDINNNLLNTDIYDTSWIEAFEKSFSFVWCDASIGTQNTVDDDKNTITQLARIINQNRQLVHTFNELDACREFITHVDNVCLIISGTMGEELVPLIHNLEQIHSIYIFCFNREKHLLWSSPYRKVRGVFNNINDICESLKSYVSTQSLLEYDRLQFDVISNEINSLTTNEDQLRLIYSKLNRIILFNMDSSDHGKQHMINYCRDQYKTENQIELINDFEQNYSKHSPIWWYTKNYFFQGIINRALRTHDLYALCSMHRYIKDLDLKVLQVNESKQTTTTTTSSLNLYFGQFLLKSDFDEIKQNVGGLMCINQCVSANSELSIALMYIEQQQKLISNTNIIRVIFQIHIDRTKESIVSYANTGFVSQFVHEKEYLISMLSVYRINKIEKLLGVSSAWLIQITLIDKNDKQYNNLTQCINEYRLEKMNLTEIGYTIWNRLNLFKSTNKLFKQVLYNNPQELREIILHYNMGIIYDSLCQYEKSLNEYRKVLHIAREYIPSCYQKDDLCLVSLFSNMAAVFEQQNHFSDAFTHAFRALEIVLRIQDDSILKKELESSCYYNLGLIHDQEEKLSEAKNFYEQALRIRQEYLPLAHLDVTILQKLITSLTENRNTSF</sequence>
<evidence type="ECO:0000256" key="1">
    <source>
        <dbReference type="ARBA" id="ARBA00022737"/>
    </source>
</evidence>
<dbReference type="SUPFAM" id="SSF48452">
    <property type="entry name" value="TPR-like"/>
    <property type="match status" value="1"/>
</dbReference>
<gene>
    <name evidence="4" type="ORF">JXQ802_LOCUS9392</name>
</gene>
<comment type="caution">
    <text evidence="4">The sequence shown here is derived from an EMBL/GenBank/DDBJ whole genome shotgun (WGS) entry which is preliminary data.</text>
</comment>
<evidence type="ECO:0000313" key="5">
    <source>
        <dbReference type="Proteomes" id="UP000663870"/>
    </source>
</evidence>
<dbReference type="EMBL" id="CAJNOL010000172">
    <property type="protein sequence ID" value="CAF0906030.1"/>
    <property type="molecule type" value="Genomic_DNA"/>
</dbReference>
<keyword evidence="5" id="KW-1185">Reference proteome</keyword>
<dbReference type="InterPro" id="IPR011990">
    <property type="entry name" value="TPR-like_helical_dom_sf"/>
</dbReference>
<dbReference type="Pfam" id="PF13181">
    <property type="entry name" value="TPR_8"/>
    <property type="match status" value="1"/>
</dbReference>
<dbReference type="SMART" id="SM00028">
    <property type="entry name" value="TPR"/>
    <property type="match status" value="3"/>
</dbReference>
<dbReference type="PROSITE" id="PS50005">
    <property type="entry name" value="TPR"/>
    <property type="match status" value="1"/>
</dbReference>
<feature type="repeat" description="TPR" evidence="3">
    <location>
        <begin position="566"/>
        <end position="599"/>
    </location>
</feature>
<proteinExistence type="predicted"/>
<evidence type="ECO:0000256" key="2">
    <source>
        <dbReference type="ARBA" id="ARBA00022803"/>
    </source>
</evidence>
<reference evidence="4" key="1">
    <citation type="submission" date="2021-02" db="EMBL/GenBank/DDBJ databases">
        <authorList>
            <person name="Nowell W R."/>
        </authorList>
    </citation>
    <scope>NUCLEOTIDE SEQUENCE</scope>
</reference>
<keyword evidence="1" id="KW-0677">Repeat</keyword>
<dbReference type="Proteomes" id="UP000663870">
    <property type="component" value="Unassembled WGS sequence"/>
</dbReference>
<evidence type="ECO:0000256" key="3">
    <source>
        <dbReference type="PROSITE-ProRule" id="PRU00339"/>
    </source>
</evidence>
<protein>
    <submittedName>
        <fullName evidence="4">Uncharacterized protein</fullName>
    </submittedName>
</protein>
<accession>A0A814A2K9</accession>
<name>A0A814A2K9_9BILA</name>
<dbReference type="InterPro" id="IPR019734">
    <property type="entry name" value="TPR_rpt"/>
</dbReference>
<dbReference type="PANTHER" id="PTHR45641">
    <property type="entry name" value="TETRATRICOPEPTIDE REPEAT PROTEIN (AFU_ORTHOLOGUE AFUA_6G03870)"/>
    <property type="match status" value="1"/>
</dbReference>
<evidence type="ECO:0000313" key="4">
    <source>
        <dbReference type="EMBL" id="CAF0906030.1"/>
    </source>
</evidence>
<keyword evidence="2 3" id="KW-0802">TPR repeat</keyword>